<keyword evidence="1" id="KW-1185">Reference proteome</keyword>
<dbReference type="Proteomes" id="UP000035680">
    <property type="component" value="Unassembled WGS sequence"/>
</dbReference>
<name>A0A0K0FIV7_STRVS</name>
<protein>
    <submittedName>
        <fullName evidence="2">ATP-binding protein</fullName>
    </submittedName>
</protein>
<evidence type="ECO:0000313" key="1">
    <source>
        <dbReference type="Proteomes" id="UP000035680"/>
    </source>
</evidence>
<dbReference type="WBParaSite" id="SVE_0882800.1">
    <property type="protein sequence ID" value="SVE_0882800.1"/>
    <property type="gene ID" value="SVE_0882800"/>
</dbReference>
<proteinExistence type="predicted"/>
<evidence type="ECO:0000313" key="2">
    <source>
        <dbReference type="WBParaSite" id="SVE_0882800.1"/>
    </source>
</evidence>
<dbReference type="AlphaFoldDB" id="A0A0K0FIV7"/>
<sequence>MVEVSGIGIYDPKPLDEYWDKIFSLRRKNFCFIWISYQSYSYARKDEARIIRNNEKNEEYYIYLEILKT</sequence>
<organism evidence="1 2">
    <name type="scientific">Strongyloides venezuelensis</name>
    <name type="common">Threadworm</name>
    <dbReference type="NCBI Taxonomy" id="75913"/>
    <lineage>
        <taxon>Eukaryota</taxon>
        <taxon>Metazoa</taxon>
        <taxon>Ecdysozoa</taxon>
        <taxon>Nematoda</taxon>
        <taxon>Chromadorea</taxon>
        <taxon>Rhabditida</taxon>
        <taxon>Tylenchina</taxon>
        <taxon>Panagrolaimomorpha</taxon>
        <taxon>Strongyloidoidea</taxon>
        <taxon>Strongyloididae</taxon>
        <taxon>Strongyloides</taxon>
    </lineage>
</organism>
<reference evidence="1" key="1">
    <citation type="submission" date="2014-07" db="EMBL/GenBank/DDBJ databases">
        <authorList>
            <person name="Martin A.A"/>
            <person name="De Silva N."/>
        </authorList>
    </citation>
    <scope>NUCLEOTIDE SEQUENCE</scope>
</reference>
<reference evidence="2" key="2">
    <citation type="submission" date="2015-08" db="UniProtKB">
        <authorList>
            <consortium name="WormBaseParasite"/>
        </authorList>
    </citation>
    <scope>IDENTIFICATION</scope>
</reference>
<accession>A0A0K0FIV7</accession>